<sequence length="107" mass="11917">DQPDLWPIKPETVIGRQICNDNGGGMTKGDDGKESCSARYEYFIAGTEPKSGESIRQSVPINKDTDKLASPTDTNVENKDKTIIKDMFSNYCVDCNHDKDPYSIIKL</sequence>
<dbReference type="AlphaFoldDB" id="A0A2M7EKN7"/>
<dbReference type="EMBL" id="PFEV01000060">
    <property type="protein sequence ID" value="PIV71141.1"/>
    <property type="molecule type" value="Genomic_DNA"/>
</dbReference>
<evidence type="ECO:0000313" key="3">
    <source>
        <dbReference type="Proteomes" id="UP000228762"/>
    </source>
</evidence>
<evidence type="ECO:0000313" key="2">
    <source>
        <dbReference type="EMBL" id="PIV71141.1"/>
    </source>
</evidence>
<comment type="caution">
    <text evidence="2">The sequence shown here is derived from an EMBL/GenBank/DDBJ whole genome shotgun (WGS) entry which is preliminary data.</text>
</comment>
<feature type="non-terminal residue" evidence="2">
    <location>
        <position position="1"/>
    </location>
</feature>
<proteinExistence type="predicted"/>
<name>A0A2M7EKN7_9BACT</name>
<reference evidence="3" key="1">
    <citation type="submission" date="2017-09" db="EMBL/GenBank/DDBJ databases">
        <title>Depth-based differentiation of microbial function through sediment-hosted aquifers and enrichment of novel symbionts in the deep terrestrial subsurface.</title>
        <authorList>
            <person name="Probst A.J."/>
            <person name="Ladd B."/>
            <person name="Jarett J.K."/>
            <person name="Geller-Mcgrath D.E."/>
            <person name="Sieber C.M.K."/>
            <person name="Emerson J.B."/>
            <person name="Anantharaman K."/>
            <person name="Thomas B.C."/>
            <person name="Malmstrom R."/>
            <person name="Stieglmeier M."/>
            <person name="Klingl A."/>
            <person name="Woyke T."/>
            <person name="Ryan C.M."/>
            <person name="Banfield J.F."/>
        </authorList>
    </citation>
    <scope>NUCLEOTIDE SEQUENCE [LARGE SCALE GENOMIC DNA]</scope>
</reference>
<organism evidence="2 3">
    <name type="scientific">Candidatus Roizmanbacteria bacterium CG17_big_fil_post_rev_8_21_14_2_50_39_7</name>
    <dbReference type="NCBI Taxonomy" id="1974858"/>
    <lineage>
        <taxon>Bacteria</taxon>
        <taxon>Candidatus Roizmaniibacteriota</taxon>
    </lineage>
</organism>
<dbReference type="Proteomes" id="UP000228762">
    <property type="component" value="Unassembled WGS sequence"/>
</dbReference>
<accession>A0A2M7EKN7</accession>
<feature type="region of interest" description="Disordered" evidence="1">
    <location>
        <begin position="49"/>
        <end position="74"/>
    </location>
</feature>
<protein>
    <submittedName>
        <fullName evidence="2">Uncharacterized protein</fullName>
    </submittedName>
</protein>
<gene>
    <name evidence="2" type="ORF">COW57_01215</name>
</gene>
<evidence type="ECO:0000256" key="1">
    <source>
        <dbReference type="SAM" id="MobiDB-lite"/>
    </source>
</evidence>